<feature type="signal peptide" evidence="1">
    <location>
        <begin position="1"/>
        <end position="30"/>
    </location>
</feature>
<dbReference type="Proteomes" id="UP001626549">
    <property type="component" value="Chromosome"/>
</dbReference>
<dbReference type="SUPFAM" id="SSF46626">
    <property type="entry name" value="Cytochrome c"/>
    <property type="match status" value="1"/>
</dbReference>
<feature type="chain" id="PRO_5045584650" evidence="1">
    <location>
        <begin position="31"/>
        <end position="520"/>
    </location>
</feature>
<dbReference type="RefSeq" id="WP_407327689.1">
    <property type="nucleotide sequence ID" value="NZ_CP136865.1"/>
</dbReference>
<dbReference type="PANTHER" id="PTHR19328">
    <property type="entry name" value="HEDGEHOG-INTERACTING PROTEIN"/>
    <property type="match status" value="1"/>
</dbReference>
<evidence type="ECO:0000313" key="3">
    <source>
        <dbReference type="EMBL" id="WOJ97003.1"/>
    </source>
</evidence>
<dbReference type="Gene3D" id="1.10.760.10">
    <property type="entry name" value="Cytochrome c-like domain"/>
    <property type="match status" value="1"/>
</dbReference>
<keyword evidence="1" id="KW-0732">Signal</keyword>
<organism evidence="3 4">
    <name type="scientific">Congregibacter brevis</name>
    <dbReference type="NCBI Taxonomy" id="3081201"/>
    <lineage>
        <taxon>Bacteria</taxon>
        <taxon>Pseudomonadati</taxon>
        <taxon>Pseudomonadota</taxon>
        <taxon>Gammaproteobacteria</taxon>
        <taxon>Cellvibrionales</taxon>
        <taxon>Halieaceae</taxon>
        <taxon>Congregibacter</taxon>
    </lineage>
</organism>
<sequence>MPFLNNVSNAMSLKLSIAVGLTALSFNAFAAPNASLATTVETPGVTAPLTPAQIARAYPEDALSGAAVDEPVLLKSKGGMSIRVVKLAEGLSHPDGLVFLPGGREMLITERPGRLRLVTDGVLNPTPIAGLPALNNVGLGGLHDIVLHPDFVTNQQLYISYTKDREPETGTTLAVLRARFDEGRLKDVQDILVADAWESPLGTYGGRMVFGPDGMLYISVGDRDGTTSSDTSSARPEAQSLMNHIGAILRVREDGSAPSDNPFVNDPNAKDEIYSYGHRNVYGIAWDPNSGEMWASEFGPAGGDEINRIIPGHNYGWPLVSLGRHYSGSLVSEQPWYREGMDNPLFFWNPAFNPENMFFYSGNKFPRLKGSLMVAGAGSKTVAQMSIRGDFIKQGDTMLTELGVRFRDIREGPDGYIYLLTEGRLRGPRDTDGMLLRVEPPSPAAATASAEGAVLPNAEGKQLIQRACGSCHGVDMVIAEPRNPDDWKEVLNSMIGKGMNLSDDEYNQVLTYLTEQVRAP</sequence>
<name>A0ABZ0IBV6_9GAMM</name>
<feature type="domain" description="Glucose/Sorbosone dehydrogenase" evidence="2">
    <location>
        <begin position="91"/>
        <end position="423"/>
    </location>
</feature>
<dbReference type="SUPFAM" id="SSF50952">
    <property type="entry name" value="Soluble quinoprotein glucose dehydrogenase"/>
    <property type="match status" value="1"/>
</dbReference>
<evidence type="ECO:0000256" key="1">
    <source>
        <dbReference type="SAM" id="SignalP"/>
    </source>
</evidence>
<dbReference type="EMBL" id="CP136865">
    <property type="protein sequence ID" value="WOJ97003.1"/>
    <property type="molecule type" value="Genomic_DNA"/>
</dbReference>
<evidence type="ECO:0000313" key="4">
    <source>
        <dbReference type="Proteomes" id="UP001626549"/>
    </source>
</evidence>
<dbReference type="InterPro" id="IPR012938">
    <property type="entry name" value="Glc/Sorbosone_DH"/>
</dbReference>
<proteinExistence type="predicted"/>
<reference evidence="3 4" key="1">
    <citation type="submission" date="2023-10" db="EMBL/GenBank/DDBJ databases">
        <title>Two novel species belonging to the OM43/NOR5 clade.</title>
        <authorList>
            <person name="Park M."/>
        </authorList>
    </citation>
    <scope>NUCLEOTIDE SEQUENCE [LARGE SCALE GENOMIC DNA]</scope>
    <source>
        <strain evidence="3 4">IMCC45268</strain>
    </source>
</reference>
<dbReference type="Gene3D" id="2.120.10.30">
    <property type="entry name" value="TolB, C-terminal domain"/>
    <property type="match status" value="1"/>
</dbReference>
<protein>
    <submittedName>
        <fullName evidence="3">PQQ-dependent sugar dehydrogenase</fullName>
    </submittedName>
</protein>
<dbReference type="InterPro" id="IPR011042">
    <property type="entry name" value="6-blade_b-propeller_TolB-like"/>
</dbReference>
<dbReference type="InterPro" id="IPR036909">
    <property type="entry name" value="Cyt_c-like_dom_sf"/>
</dbReference>
<evidence type="ECO:0000259" key="2">
    <source>
        <dbReference type="Pfam" id="PF07995"/>
    </source>
</evidence>
<dbReference type="Pfam" id="PF07995">
    <property type="entry name" value="GSDH"/>
    <property type="match status" value="1"/>
</dbReference>
<keyword evidence="4" id="KW-1185">Reference proteome</keyword>
<accession>A0ABZ0IBV6</accession>
<gene>
    <name evidence="3" type="ORF">R0137_00175</name>
</gene>
<dbReference type="InterPro" id="IPR011041">
    <property type="entry name" value="Quinoprot_gluc/sorb_DH_b-prop"/>
</dbReference>
<dbReference type="PANTHER" id="PTHR19328:SF75">
    <property type="entry name" value="ALDOSE SUGAR DEHYDROGENASE YLII"/>
    <property type="match status" value="1"/>
</dbReference>